<sequence>MRRVQLQLTLCAIAVGLYGVASVDIDLPLIVQYQEWYGEYATILEGTMQLKRAANSNATLTFNIELLKLLSSATYEMRQVDNVTESTIVQADTVGQPCRMLVLDLFKLFRIIGQSELQACAAYAAQELHYWTKQRFFSYANILQREGTEHTHRVSQILVQYNKLTELDRIEERLSDEYYSFNSFNNALQEVLNRELARFAPPNHPLRESLADCLDTTVTLHQLDMEYVLSYLENSCGVLG</sequence>
<organism evidence="1 2">
    <name type="scientific">Anopheles farauti</name>
    <dbReference type="NCBI Taxonomy" id="69004"/>
    <lineage>
        <taxon>Eukaryota</taxon>
        <taxon>Metazoa</taxon>
        <taxon>Ecdysozoa</taxon>
        <taxon>Arthropoda</taxon>
        <taxon>Hexapoda</taxon>
        <taxon>Insecta</taxon>
        <taxon>Pterygota</taxon>
        <taxon>Neoptera</taxon>
        <taxon>Endopterygota</taxon>
        <taxon>Diptera</taxon>
        <taxon>Nematocera</taxon>
        <taxon>Culicoidea</taxon>
        <taxon>Culicidae</taxon>
        <taxon>Anophelinae</taxon>
        <taxon>Anopheles</taxon>
    </lineage>
</organism>
<evidence type="ECO:0000313" key="1">
    <source>
        <dbReference type="EnsemblMetazoa" id="AFAF001597-PA"/>
    </source>
</evidence>
<evidence type="ECO:0008006" key="3">
    <source>
        <dbReference type="Google" id="ProtNLM"/>
    </source>
</evidence>
<dbReference type="Proteomes" id="UP000075886">
    <property type="component" value="Unassembled WGS sequence"/>
</dbReference>
<dbReference type="EnsemblMetazoa" id="AFAF001597-RA">
    <property type="protein sequence ID" value="AFAF001597-PA"/>
    <property type="gene ID" value="AFAF001597"/>
</dbReference>
<dbReference type="AlphaFoldDB" id="A0A182Q257"/>
<dbReference type="VEuPathDB" id="VectorBase:AFAF001597"/>
<reference evidence="1" key="2">
    <citation type="submission" date="2020-05" db="UniProtKB">
        <authorList>
            <consortium name="EnsemblMetazoa"/>
        </authorList>
    </citation>
    <scope>IDENTIFICATION</scope>
    <source>
        <strain evidence="1">FAR1</strain>
    </source>
</reference>
<dbReference type="EMBL" id="AXCN02000083">
    <property type="status" value="NOT_ANNOTATED_CDS"/>
    <property type="molecule type" value="Genomic_DNA"/>
</dbReference>
<proteinExistence type="predicted"/>
<keyword evidence="2" id="KW-1185">Reference proteome</keyword>
<name>A0A182Q257_9DIPT</name>
<accession>A0A182Q257</accession>
<evidence type="ECO:0000313" key="2">
    <source>
        <dbReference type="Proteomes" id="UP000075886"/>
    </source>
</evidence>
<protein>
    <recommendedName>
        <fullName evidence="3">Protein TsetseEP domain-containing protein</fullName>
    </recommendedName>
</protein>
<reference evidence="2" key="1">
    <citation type="submission" date="2014-01" db="EMBL/GenBank/DDBJ databases">
        <title>The Genome Sequence of Anopheles farauti FAR1 (V2).</title>
        <authorList>
            <consortium name="The Broad Institute Genomics Platform"/>
            <person name="Neafsey D.E."/>
            <person name="Besansky N."/>
            <person name="Howell P."/>
            <person name="Walton C."/>
            <person name="Young S.K."/>
            <person name="Zeng Q."/>
            <person name="Gargeya S."/>
            <person name="Fitzgerald M."/>
            <person name="Haas B."/>
            <person name="Abouelleil A."/>
            <person name="Allen A.W."/>
            <person name="Alvarado L."/>
            <person name="Arachchi H.M."/>
            <person name="Berlin A.M."/>
            <person name="Chapman S.B."/>
            <person name="Gainer-Dewar J."/>
            <person name="Goldberg J."/>
            <person name="Griggs A."/>
            <person name="Gujja S."/>
            <person name="Hansen M."/>
            <person name="Howarth C."/>
            <person name="Imamovic A."/>
            <person name="Ireland A."/>
            <person name="Larimer J."/>
            <person name="McCowan C."/>
            <person name="Murphy C."/>
            <person name="Pearson M."/>
            <person name="Poon T.W."/>
            <person name="Priest M."/>
            <person name="Roberts A."/>
            <person name="Saif S."/>
            <person name="Shea T."/>
            <person name="Sisk P."/>
            <person name="Sykes S."/>
            <person name="Wortman J."/>
            <person name="Nusbaum C."/>
            <person name="Birren B."/>
        </authorList>
    </citation>
    <scope>NUCLEOTIDE SEQUENCE [LARGE SCALE GENOMIC DNA]</scope>
    <source>
        <strain evidence="2">FAR1</strain>
    </source>
</reference>